<keyword evidence="4" id="KW-0456">Lyase</keyword>
<evidence type="ECO:0000256" key="2">
    <source>
        <dbReference type="ARBA" id="ARBA00022723"/>
    </source>
</evidence>
<dbReference type="Pfam" id="PF04828">
    <property type="entry name" value="GFA"/>
    <property type="match status" value="1"/>
</dbReference>
<dbReference type="PANTHER" id="PTHR33337:SF40">
    <property type="entry name" value="CENP-V_GFA DOMAIN-CONTAINING PROTEIN-RELATED"/>
    <property type="match status" value="1"/>
</dbReference>
<dbReference type="AlphaFoldDB" id="A0A415ERT8"/>
<sequence length="132" mass="14839">MDVSGSCLCGKVTINLTGVAKEITVCHCSLCQKFHGGPMFALAPCAEDQIALQGAKWLRRYDSSEWAQRGFCSQCGSSLFFYLKEAHTYFFAAGLFGNLPEAVLTEEIYTKDQPHFYHFAEPTTRWEKLQNP</sequence>
<gene>
    <name evidence="6" type="ORF">DW084_09980</name>
</gene>
<dbReference type="PANTHER" id="PTHR33337">
    <property type="entry name" value="GFA DOMAIN-CONTAINING PROTEIN"/>
    <property type="match status" value="1"/>
</dbReference>
<accession>A0A415ERT8</accession>
<dbReference type="InterPro" id="IPR006913">
    <property type="entry name" value="CENP-V/GFA"/>
</dbReference>
<dbReference type="InterPro" id="IPR011057">
    <property type="entry name" value="Mss4-like_sf"/>
</dbReference>
<evidence type="ECO:0000313" key="7">
    <source>
        <dbReference type="Proteomes" id="UP000286288"/>
    </source>
</evidence>
<name>A0A415ERT8_ENTCA</name>
<feature type="domain" description="CENP-V/GFA" evidence="5">
    <location>
        <begin position="3"/>
        <end position="110"/>
    </location>
</feature>
<protein>
    <submittedName>
        <fullName evidence="6">GFA family protein</fullName>
    </submittedName>
</protein>
<evidence type="ECO:0000313" key="6">
    <source>
        <dbReference type="EMBL" id="RHK06075.1"/>
    </source>
</evidence>
<dbReference type="EMBL" id="QRMZ01000012">
    <property type="protein sequence ID" value="RHK06075.1"/>
    <property type="molecule type" value="Genomic_DNA"/>
</dbReference>
<comment type="caution">
    <text evidence="6">The sequence shown here is derived from an EMBL/GenBank/DDBJ whole genome shotgun (WGS) entry which is preliminary data.</text>
</comment>
<evidence type="ECO:0000256" key="4">
    <source>
        <dbReference type="ARBA" id="ARBA00023239"/>
    </source>
</evidence>
<evidence type="ECO:0000256" key="3">
    <source>
        <dbReference type="ARBA" id="ARBA00022833"/>
    </source>
</evidence>
<dbReference type="Proteomes" id="UP000286288">
    <property type="component" value="Unassembled WGS sequence"/>
</dbReference>
<dbReference type="PROSITE" id="PS51891">
    <property type="entry name" value="CENP_V_GFA"/>
    <property type="match status" value="1"/>
</dbReference>
<comment type="similarity">
    <text evidence="1">Belongs to the Gfa family.</text>
</comment>
<dbReference type="GO" id="GO:0046872">
    <property type="term" value="F:metal ion binding"/>
    <property type="evidence" value="ECO:0007669"/>
    <property type="project" value="UniProtKB-KW"/>
</dbReference>
<dbReference type="Gene3D" id="3.90.1590.10">
    <property type="entry name" value="glutathione-dependent formaldehyde- activating enzyme (gfa)"/>
    <property type="match status" value="1"/>
</dbReference>
<keyword evidence="3" id="KW-0862">Zinc</keyword>
<dbReference type="GO" id="GO:0016846">
    <property type="term" value="F:carbon-sulfur lyase activity"/>
    <property type="evidence" value="ECO:0007669"/>
    <property type="project" value="InterPro"/>
</dbReference>
<dbReference type="SUPFAM" id="SSF51316">
    <property type="entry name" value="Mss4-like"/>
    <property type="match status" value="1"/>
</dbReference>
<evidence type="ECO:0000259" key="5">
    <source>
        <dbReference type="PROSITE" id="PS51891"/>
    </source>
</evidence>
<organism evidence="6 7">
    <name type="scientific">Enterococcus casseliflavus</name>
    <name type="common">Enterococcus flavescens</name>
    <dbReference type="NCBI Taxonomy" id="37734"/>
    <lineage>
        <taxon>Bacteria</taxon>
        <taxon>Bacillati</taxon>
        <taxon>Bacillota</taxon>
        <taxon>Bacilli</taxon>
        <taxon>Lactobacillales</taxon>
        <taxon>Enterococcaceae</taxon>
        <taxon>Enterococcus</taxon>
    </lineage>
</organism>
<reference evidence="6 7" key="1">
    <citation type="submission" date="2018-08" db="EMBL/GenBank/DDBJ databases">
        <title>A genome reference for cultivated species of the human gut microbiota.</title>
        <authorList>
            <person name="Zou Y."/>
            <person name="Xue W."/>
            <person name="Luo G."/>
        </authorList>
    </citation>
    <scope>NUCLEOTIDE SEQUENCE [LARGE SCALE GENOMIC DNA]</scope>
    <source>
        <strain evidence="6 7">AF48-16</strain>
    </source>
</reference>
<proteinExistence type="inferred from homology"/>
<evidence type="ECO:0000256" key="1">
    <source>
        <dbReference type="ARBA" id="ARBA00005495"/>
    </source>
</evidence>
<keyword evidence="2" id="KW-0479">Metal-binding</keyword>